<evidence type="ECO:0000256" key="1">
    <source>
        <dbReference type="ARBA" id="ARBA00006663"/>
    </source>
</evidence>
<gene>
    <name evidence="6" type="primary">LOC105366769</name>
</gene>
<dbReference type="KEGG" id="csol:105366769"/>
<feature type="region of interest" description="Disordered" evidence="4">
    <location>
        <begin position="448"/>
        <end position="471"/>
    </location>
</feature>
<dbReference type="PANTHER" id="PTHR21501:SF1">
    <property type="entry name" value="PROTEIN FAM-161"/>
    <property type="match status" value="1"/>
</dbReference>
<dbReference type="InterPro" id="IPR051655">
    <property type="entry name" value="FAM161"/>
</dbReference>
<dbReference type="GeneID" id="105366769"/>
<keyword evidence="5" id="KW-1185">Reference proteome</keyword>
<feature type="region of interest" description="Disordered" evidence="4">
    <location>
        <begin position="727"/>
        <end position="752"/>
    </location>
</feature>
<organism evidence="5 6">
    <name type="scientific">Ceratosolen solmsi marchali</name>
    <dbReference type="NCBI Taxonomy" id="326594"/>
    <lineage>
        <taxon>Eukaryota</taxon>
        <taxon>Metazoa</taxon>
        <taxon>Ecdysozoa</taxon>
        <taxon>Arthropoda</taxon>
        <taxon>Hexapoda</taxon>
        <taxon>Insecta</taxon>
        <taxon>Pterygota</taxon>
        <taxon>Neoptera</taxon>
        <taxon>Endopterygota</taxon>
        <taxon>Hymenoptera</taxon>
        <taxon>Apocrita</taxon>
        <taxon>Proctotrupomorpha</taxon>
        <taxon>Chalcidoidea</taxon>
        <taxon>Agaonidae</taxon>
        <taxon>Agaoninae</taxon>
        <taxon>Ceratosolen</taxon>
    </lineage>
</organism>
<feature type="compositionally biased region" description="Low complexity" evidence="4">
    <location>
        <begin position="448"/>
        <end position="465"/>
    </location>
</feature>
<dbReference type="PANTHER" id="PTHR21501">
    <property type="entry name" value="PROTEIN FAM-161"/>
    <property type="match status" value="1"/>
</dbReference>
<dbReference type="RefSeq" id="XP_011503618.1">
    <property type="nucleotide sequence ID" value="XM_011505316.1"/>
</dbReference>
<keyword evidence="2 3" id="KW-0175">Coiled coil</keyword>
<dbReference type="GO" id="GO:0044782">
    <property type="term" value="P:cilium organization"/>
    <property type="evidence" value="ECO:0007669"/>
    <property type="project" value="TreeGrafter"/>
</dbReference>
<feature type="coiled-coil region" evidence="3">
    <location>
        <begin position="514"/>
        <end position="541"/>
    </location>
</feature>
<sequence>MPITVTSGYITLRWWGSFPWKRKREWKGTFYMHSCVKMTMDPYNRQLTPLYERLKCSRVNGKKPRDFNKLSANKIEKSSDYCRIYNKRNSELKNAREDYDSFLEFIQSIPNYIEIHHLSNEQFKQKLDCLKRKQRILLKNLRNCLEQEEKEDEIATRSNVENCYRDRPIFMNENNSDSHKSIPDAELKLKDKRYNYGEPKSNTLFLHPSRRSFSCLTKDQDFLNYRCMEYDKAKNMERNEDVISENKIWSSESELKSNESLENDNQEISVETKSLPAHSTKKWQLTLSKPFNFTLKDDAEKYITMIEKEADKECKSFTTNKKNLAKKRRIKPIPLSSKIPLYEKLMAAKEERSRIVREESALNLMSQVQPFKLECDRRALRALTHSSPDLRKNKSCYSSSRFKAKPIPRNLFSIDVHDTMLEDAYFRNLQKRIRAIELMRSSSLSPSMARRSCCKSSSSSRSLKASSEERRHRSVGCDNSSIVFNRNTPLFSERSRPSTITTTFLPHGNNLAALLRAQVSREKLERDIKKQLEENRQDQMLRLRKALISKKPAWRALRSAARNEHERDLDFRTSLRRDEAREQADRHRIQMEMMLDRVTQIPTLFERHSQDETMLQNFQSSLRLCPKLYDYPKLDLCMRKKSTPKRQSSSSAYSYASLASSWCTNSGSLTSSSGTPVSVAQSTSLRCTSDNLEKKKQKNKEKKKQEKGLLKVSINETAELIQDINYKENPSHLEEPCDKTMIHSETKTHQKQ</sequence>
<dbReference type="InterPro" id="IPR019579">
    <property type="entry name" value="FAM161A/B"/>
</dbReference>
<evidence type="ECO:0000313" key="5">
    <source>
        <dbReference type="Proteomes" id="UP000695007"/>
    </source>
</evidence>
<evidence type="ECO:0000256" key="4">
    <source>
        <dbReference type="SAM" id="MobiDB-lite"/>
    </source>
</evidence>
<dbReference type="CTD" id="38037"/>
<evidence type="ECO:0000313" key="6">
    <source>
        <dbReference type="RefSeq" id="XP_011503618.1"/>
    </source>
</evidence>
<protein>
    <submittedName>
        <fullName evidence="6">Protein FAM161A</fullName>
    </submittedName>
</protein>
<dbReference type="GO" id="GO:0005856">
    <property type="term" value="C:cytoskeleton"/>
    <property type="evidence" value="ECO:0007669"/>
    <property type="project" value="UniProtKB-ARBA"/>
</dbReference>
<dbReference type="Proteomes" id="UP000695007">
    <property type="component" value="Unplaced"/>
</dbReference>
<accession>A0AAJ6YSY1</accession>
<dbReference type="Pfam" id="PF10595">
    <property type="entry name" value="FAM161A_B"/>
    <property type="match status" value="1"/>
</dbReference>
<evidence type="ECO:0000256" key="3">
    <source>
        <dbReference type="SAM" id="Coils"/>
    </source>
</evidence>
<proteinExistence type="inferred from homology"/>
<comment type="similarity">
    <text evidence="1">Belongs to the FAM161 family.</text>
</comment>
<reference evidence="6" key="1">
    <citation type="submission" date="2025-08" db="UniProtKB">
        <authorList>
            <consortium name="RefSeq"/>
        </authorList>
    </citation>
    <scope>IDENTIFICATION</scope>
</reference>
<dbReference type="GO" id="GO:0005929">
    <property type="term" value="C:cilium"/>
    <property type="evidence" value="ECO:0007669"/>
    <property type="project" value="TreeGrafter"/>
</dbReference>
<feature type="coiled-coil region" evidence="3">
    <location>
        <begin position="120"/>
        <end position="151"/>
    </location>
</feature>
<feature type="region of interest" description="Disordered" evidence="4">
    <location>
        <begin position="690"/>
        <end position="709"/>
    </location>
</feature>
<evidence type="ECO:0000256" key="2">
    <source>
        <dbReference type="ARBA" id="ARBA00023054"/>
    </source>
</evidence>
<name>A0AAJ6YSY1_9HYME</name>
<dbReference type="AlphaFoldDB" id="A0AAJ6YSY1"/>